<comment type="caution">
    <text evidence="3">The sequence shown here is derived from an EMBL/GenBank/DDBJ whole genome shotgun (WGS) entry which is preliminary data.</text>
</comment>
<organism evidence="3 4">
    <name type="scientific">Coniosporium apollinis</name>
    <dbReference type="NCBI Taxonomy" id="61459"/>
    <lineage>
        <taxon>Eukaryota</taxon>
        <taxon>Fungi</taxon>
        <taxon>Dikarya</taxon>
        <taxon>Ascomycota</taxon>
        <taxon>Pezizomycotina</taxon>
        <taxon>Dothideomycetes</taxon>
        <taxon>Dothideomycetes incertae sedis</taxon>
        <taxon>Coniosporium</taxon>
    </lineage>
</organism>
<dbReference type="Gene3D" id="1.25.40.10">
    <property type="entry name" value="Tetratricopeptide repeat domain"/>
    <property type="match status" value="2"/>
</dbReference>
<dbReference type="PROSITE" id="PS50005">
    <property type="entry name" value="TPR"/>
    <property type="match status" value="1"/>
</dbReference>
<dbReference type="Proteomes" id="UP001172684">
    <property type="component" value="Unassembled WGS sequence"/>
</dbReference>
<keyword evidence="1" id="KW-0802">TPR repeat</keyword>
<dbReference type="Pfam" id="PF13181">
    <property type="entry name" value="TPR_8"/>
    <property type="match status" value="1"/>
</dbReference>
<protein>
    <recommendedName>
        <fullName evidence="5">TPR domain-containing protein</fullName>
    </recommendedName>
</protein>
<name>A0ABQ9NPT1_9PEZI</name>
<keyword evidence="4" id="KW-1185">Reference proteome</keyword>
<feature type="compositionally biased region" description="Polar residues" evidence="2">
    <location>
        <begin position="21"/>
        <end position="31"/>
    </location>
</feature>
<evidence type="ECO:0000256" key="2">
    <source>
        <dbReference type="SAM" id="MobiDB-lite"/>
    </source>
</evidence>
<evidence type="ECO:0000313" key="3">
    <source>
        <dbReference type="EMBL" id="KAJ9663778.1"/>
    </source>
</evidence>
<dbReference type="SMART" id="SM00028">
    <property type="entry name" value="TPR"/>
    <property type="match status" value="4"/>
</dbReference>
<feature type="compositionally biased region" description="Polar residues" evidence="2">
    <location>
        <begin position="1"/>
        <end position="12"/>
    </location>
</feature>
<evidence type="ECO:0000256" key="1">
    <source>
        <dbReference type="PROSITE-ProRule" id="PRU00339"/>
    </source>
</evidence>
<feature type="region of interest" description="Disordered" evidence="2">
    <location>
        <begin position="364"/>
        <end position="402"/>
    </location>
</feature>
<evidence type="ECO:0000313" key="4">
    <source>
        <dbReference type="Proteomes" id="UP001172684"/>
    </source>
</evidence>
<feature type="compositionally biased region" description="Acidic residues" evidence="2">
    <location>
        <begin position="374"/>
        <end position="402"/>
    </location>
</feature>
<dbReference type="CDD" id="cd24142">
    <property type="entry name" value="ACL4-like"/>
    <property type="match status" value="1"/>
</dbReference>
<dbReference type="SUPFAM" id="SSF48452">
    <property type="entry name" value="TPR-like"/>
    <property type="match status" value="1"/>
</dbReference>
<feature type="repeat" description="TPR" evidence="1">
    <location>
        <begin position="73"/>
        <end position="106"/>
    </location>
</feature>
<dbReference type="InterPro" id="IPR011990">
    <property type="entry name" value="TPR-like_helical_dom_sf"/>
</dbReference>
<dbReference type="InterPro" id="IPR019734">
    <property type="entry name" value="TPR_rpt"/>
</dbReference>
<evidence type="ECO:0008006" key="5">
    <source>
        <dbReference type="Google" id="ProtNLM"/>
    </source>
</evidence>
<accession>A0ABQ9NPT1</accession>
<feature type="region of interest" description="Disordered" evidence="2">
    <location>
        <begin position="1"/>
        <end position="31"/>
    </location>
</feature>
<dbReference type="EMBL" id="JAPDRL010000041">
    <property type="protein sequence ID" value="KAJ9663778.1"/>
    <property type="molecule type" value="Genomic_DNA"/>
</dbReference>
<sequence>MAKTKPQNGSTKSRNRKRGTPKSSSAKPTLTPSTLLAQAADLIQQGQPSDALTLAQRALFILQPNTTPTLAALPALNLLGEINIELGDVHNARDCFTRAAELDPEGAVPESQGGGAEKFLWLAQLSEEGGADSVGWFEKGVAVLRREIGELEGNKGDACEVEGLEEKRKKLAHALCGVAEIYMTDLSWEEDAEQRCEALVTEALLVAPESPEPLQTLASVRISQEKPEDARAALARSMELWKDLDPADPKVPDFPTRISLARLLMEAEMEEDAIEVLERLITEDDSSIEAWYLGGWCLHLSVGKRKTASGIAQNGQDAAANDEDTVKALLKASREWLQNSLRLYQVLEYEDERLRDHALELVNELDDVLGPTTGDDEDEEEGDWEDADGAEDGEEDEEMRGA</sequence>
<gene>
    <name evidence="3" type="ORF">H2201_005499</name>
</gene>
<reference evidence="3" key="1">
    <citation type="submission" date="2022-10" db="EMBL/GenBank/DDBJ databases">
        <title>Culturing micro-colonial fungi from biological soil crusts in the Mojave desert and describing Neophaeococcomyces mojavensis, and introducing the new genera and species Taxawa tesnikishii.</title>
        <authorList>
            <person name="Kurbessoian T."/>
            <person name="Stajich J.E."/>
        </authorList>
    </citation>
    <scope>NUCLEOTIDE SEQUENCE</scope>
    <source>
        <strain evidence="3">TK_1</strain>
    </source>
</reference>
<proteinExistence type="predicted"/>